<name>A0ABQ1WVA8_9BACT</name>
<keyword evidence="4" id="KW-0012">Acyltransferase</keyword>
<dbReference type="InterPro" id="IPR050179">
    <property type="entry name" value="Trans_hexapeptide_repeat"/>
</dbReference>
<reference evidence="6" key="1">
    <citation type="journal article" date="2019" name="Int. J. Syst. Evol. Microbiol.">
        <title>The Global Catalogue of Microorganisms (GCM) 10K type strain sequencing project: providing services to taxonomists for standard genome sequencing and annotation.</title>
        <authorList>
            <consortium name="The Broad Institute Genomics Platform"/>
            <consortium name="The Broad Institute Genome Sequencing Center for Infectious Disease"/>
            <person name="Wu L."/>
            <person name="Ma J."/>
        </authorList>
    </citation>
    <scope>NUCLEOTIDE SEQUENCE [LARGE SCALE GENOMIC DNA]</scope>
    <source>
        <strain evidence="6">CGMCC 1.12990</strain>
    </source>
</reference>
<dbReference type="InterPro" id="IPR011004">
    <property type="entry name" value="Trimer_LpxA-like_sf"/>
</dbReference>
<dbReference type="EMBL" id="BMGS01000005">
    <property type="protein sequence ID" value="GGG44187.1"/>
    <property type="molecule type" value="Genomic_DNA"/>
</dbReference>
<protein>
    <submittedName>
        <fullName evidence="5">N-acetyltransferase</fullName>
    </submittedName>
</protein>
<dbReference type="RefSeq" id="WP_308428049.1">
    <property type="nucleotide sequence ID" value="NZ_BMGS01000005.1"/>
</dbReference>
<dbReference type="PROSITE" id="PS00101">
    <property type="entry name" value="HEXAPEP_TRANSFERASES"/>
    <property type="match status" value="1"/>
</dbReference>
<dbReference type="Gene3D" id="2.20.70.110">
    <property type="match status" value="1"/>
</dbReference>
<dbReference type="PANTHER" id="PTHR43300:SF4">
    <property type="entry name" value="ACYL-[ACYL-CARRIER-PROTEIN]--UDP-N-ACETYLGLUCOSAMINE O-ACYLTRANSFERASE"/>
    <property type="match status" value="1"/>
</dbReference>
<dbReference type="Proteomes" id="UP000601361">
    <property type="component" value="Unassembled WGS sequence"/>
</dbReference>
<keyword evidence="2" id="KW-0808">Transferase</keyword>
<evidence type="ECO:0000256" key="2">
    <source>
        <dbReference type="ARBA" id="ARBA00022679"/>
    </source>
</evidence>
<evidence type="ECO:0000313" key="6">
    <source>
        <dbReference type="Proteomes" id="UP000601361"/>
    </source>
</evidence>
<comment type="caution">
    <text evidence="5">The sequence shown here is derived from an EMBL/GenBank/DDBJ whole genome shotgun (WGS) entry which is preliminary data.</text>
</comment>
<gene>
    <name evidence="5" type="ORF">GCM10011378_20640</name>
</gene>
<evidence type="ECO:0000313" key="5">
    <source>
        <dbReference type="EMBL" id="GGG44187.1"/>
    </source>
</evidence>
<dbReference type="CDD" id="cd03358">
    <property type="entry name" value="LbH_WxcM_N_like"/>
    <property type="match status" value="1"/>
</dbReference>
<evidence type="ECO:0000256" key="1">
    <source>
        <dbReference type="ARBA" id="ARBA00007274"/>
    </source>
</evidence>
<dbReference type="InterPro" id="IPR018357">
    <property type="entry name" value="Hexapep_transf_CS"/>
</dbReference>
<dbReference type="Pfam" id="PF00132">
    <property type="entry name" value="Hexapep"/>
    <property type="match status" value="2"/>
</dbReference>
<dbReference type="Gene3D" id="2.160.10.10">
    <property type="entry name" value="Hexapeptide repeat proteins"/>
    <property type="match status" value="1"/>
</dbReference>
<proteinExistence type="inferred from homology"/>
<organism evidence="5 6">
    <name type="scientific">Hymenobacter glacieicola</name>
    <dbReference type="NCBI Taxonomy" id="1562124"/>
    <lineage>
        <taxon>Bacteria</taxon>
        <taxon>Pseudomonadati</taxon>
        <taxon>Bacteroidota</taxon>
        <taxon>Cytophagia</taxon>
        <taxon>Cytophagales</taxon>
        <taxon>Hymenobacteraceae</taxon>
        <taxon>Hymenobacter</taxon>
    </lineage>
</organism>
<dbReference type="InterPro" id="IPR001451">
    <property type="entry name" value="Hexapep"/>
</dbReference>
<evidence type="ECO:0000256" key="3">
    <source>
        <dbReference type="ARBA" id="ARBA00022737"/>
    </source>
</evidence>
<keyword evidence="6" id="KW-1185">Reference proteome</keyword>
<comment type="similarity">
    <text evidence="1">Belongs to the transferase hexapeptide repeat family.</text>
</comment>
<evidence type="ECO:0000256" key="4">
    <source>
        <dbReference type="ARBA" id="ARBA00023315"/>
    </source>
</evidence>
<keyword evidence="3" id="KW-0677">Repeat</keyword>
<dbReference type="SUPFAM" id="SSF51161">
    <property type="entry name" value="Trimeric LpxA-like enzymes"/>
    <property type="match status" value="1"/>
</dbReference>
<sequence>MSAEILLTNFFGMPDTSGYYAHPTAVLDEGCRIGAGCRIWHFCHVSAGAELGPECSLGQNVFVADGVTLGRNVKVQNNVSLYAGVECADDVFIGPSVVFTNVRNPRAAVPRRGPGHYQPTRLAQGVSIGANSTIVCGVTVGEYAFIGAGSVVTRDVPAYALVYGNPARLRGWMSAQGHRLAFDEAGRAACPEGQERYQLTDGRVSRISPG</sequence>
<accession>A0ABQ1WVA8</accession>
<dbReference type="PANTHER" id="PTHR43300">
    <property type="entry name" value="ACETYLTRANSFERASE"/>
    <property type="match status" value="1"/>
</dbReference>